<feature type="compositionally biased region" description="Low complexity" evidence="7">
    <location>
        <begin position="387"/>
        <end position="397"/>
    </location>
</feature>
<keyword evidence="2" id="KW-0547">Nucleotide-binding</keyword>
<reference evidence="8" key="1">
    <citation type="submission" date="2023-08" db="EMBL/GenBank/DDBJ databases">
        <authorList>
            <person name="Audoor S."/>
            <person name="Bilcke G."/>
        </authorList>
    </citation>
    <scope>NUCLEOTIDE SEQUENCE</scope>
</reference>
<dbReference type="Proteomes" id="UP001295423">
    <property type="component" value="Unassembled WGS sequence"/>
</dbReference>
<dbReference type="SUPFAM" id="SSF53067">
    <property type="entry name" value="Actin-like ATPase domain"/>
    <property type="match status" value="2"/>
</dbReference>
<dbReference type="FunFam" id="3.30.420.40:FF:000058">
    <property type="entry name" value="Putative actin-related protein 5"/>
    <property type="match status" value="1"/>
</dbReference>
<feature type="compositionally biased region" description="Basic and acidic residues" evidence="7">
    <location>
        <begin position="468"/>
        <end position="483"/>
    </location>
</feature>
<dbReference type="Pfam" id="PF00022">
    <property type="entry name" value="Actin"/>
    <property type="match status" value="2"/>
</dbReference>
<dbReference type="InterPro" id="IPR004001">
    <property type="entry name" value="Actin_CS"/>
</dbReference>
<evidence type="ECO:0000256" key="7">
    <source>
        <dbReference type="SAM" id="MobiDB-lite"/>
    </source>
</evidence>
<gene>
    <name evidence="8" type="ORF">CYCCA115_LOCUS18570</name>
</gene>
<feature type="compositionally biased region" description="Acidic residues" evidence="7">
    <location>
        <begin position="419"/>
        <end position="437"/>
    </location>
</feature>
<comment type="caution">
    <text evidence="8">The sequence shown here is derived from an EMBL/GenBank/DDBJ whole genome shotgun (WGS) entry which is preliminary data.</text>
</comment>
<dbReference type="GO" id="GO:0016787">
    <property type="term" value="F:hydrolase activity"/>
    <property type="evidence" value="ECO:0007669"/>
    <property type="project" value="UniProtKB-KW"/>
</dbReference>
<name>A0AAD2JL24_9STRA</name>
<evidence type="ECO:0000313" key="8">
    <source>
        <dbReference type="EMBL" id="CAJ1960154.1"/>
    </source>
</evidence>
<evidence type="ECO:0000256" key="5">
    <source>
        <dbReference type="ARBA" id="ARBA00049360"/>
    </source>
</evidence>
<dbReference type="SMART" id="SM00268">
    <property type="entry name" value="ACTIN"/>
    <property type="match status" value="1"/>
</dbReference>
<keyword evidence="3" id="KW-0378">Hydrolase</keyword>
<evidence type="ECO:0000313" key="9">
    <source>
        <dbReference type="Proteomes" id="UP001295423"/>
    </source>
</evidence>
<dbReference type="InterPro" id="IPR004000">
    <property type="entry name" value="Actin"/>
</dbReference>
<dbReference type="AlphaFoldDB" id="A0AAD2JL24"/>
<evidence type="ECO:0000256" key="2">
    <source>
        <dbReference type="ARBA" id="ARBA00022741"/>
    </source>
</evidence>
<evidence type="ECO:0008006" key="10">
    <source>
        <dbReference type="Google" id="ProtNLM"/>
    </source>
</evidence>
<comment type="catalytic activity">
    <reaction evidence="5">
        <text>ATP + H2O = ADP + phosphate + H(+)</text>
        <dbReference type="Rhea" id="RHEA:13065"/>
        <dbReference type="ChEBI" id="CHEBI:15377"/>
        <dbReference type="ChEBI" id="CHEBI:15378"/>
        <dbReference type="ChEBI" id="CHEBI:30616"/>
        <dbReference type="ChEBI" id="CHEBI:43474"/>
        <dbReference type="ChEBI" id="CHEBI:456216"/>
    </reaction>
</comment>
<organism evidence="8 9">
    <name type="scientific">Cylindrotheca closterium</name>
    <dbReference type="NCBI Taxonomy" id="2856"/>
    <lineage>
        <taxon>Eukaryota</taxon>
        <taxon>Sar</taxon>
        <taxon>Stramenopiles</taxon>
        <taxon>Ochrophyta</taxon>
        <taxon>Bacillariophyta</taxon>
        <taxon>Bacillariophyceae</taxon>
        <taxon>Bacillariophycidae</taxon>
        <taxon>Bacillariales</taxon>
        <taxon>Bacillariaceae</taxon>
        <taxon>Cylindrotheca</taxon>
    </lineage>
</organism>
<dbReference type="GO" id="GO:0005524">
    <property type="term" value="F:ATP binding"/>
    <property type="evidence" value="ECO:0007669"/>
    <property type="project" value="UniProtKB-KW"/>
</dbReference>
<protein>
    <recommendedName>
        <fullName evidence="10">Actin-related protein 8</fullName>
    </recommendedName>
</protein>
<evidence type="ECO:0000256" key="3">
    <source>
        <dbReference type="ARBA" id="ARBA00022801"/>
    </source>
</evidence>
<dbReference type="Gene3D" id="3.30.420.40">
    <property type="match status" value="4"/>
</dbReference>
<dbReference type="PROSITE" id="PS00432">
    <property type="entry name" value="ACTINS_2"/>
    <property type="match status" value="1"/>
</dbReference>
<dbReference type="EMBL" id="CAKOGP040002047">
    <property type="protein sequence ID" value="CAJ1960154.1"/>
    <property type="molecule type" value="Genomic_DNA"/>
</dbReference>
<feature type="region of interest" description="Disordered" evidence="7">
    <location>
        <begin position="46"/>
        <end position="81"/>
    </location>
</feature>
<evidence type="ECO:0000256" key="1">
    <source>
        <dbReference type="ARBA" id="ARBA00006752"/>
    </source>
</evidence>
<evidence type="ECO:0000256" key="6">
    <source>
        <dbReference type="RuleBase" id="RU000487"/>
    </source>
</evidence>
<sequence>MSFFTTDDSVDAIVADIGSYATKVGHAGEDHPRAYFRSNTAILREGQEEVNEGSPSSTTTTTTANENAPGRRRRRRRPIKDVNYDALNRPAVYSHNSGDIDGDALDGNWNVGNPVDPTTGLWYDPITESNSHCLENKGGDSADWADLIPIYLRHGYSSALGIDSMSANPLLLIERSYNPPPLRQQTLEILMEECEVPAVFFGRDAILSCYACGKTTSTVVDIGYSGTTVTPVYEGYVESKGIRRCPIGTYHMDDMALQQLQQVVKETAASALSNGESNTKEDVKKELRERQERGELIPWYQAYNPSLQQRREVFHRLSMLDVGRECRASGAGQSINTLASKGLQVPSLSYDLPDGQTVDIPSDNRFAVAELVVGTANSASGTEEAPSSTTLTSNDSTTSRRKQALESLQKDWTAIVESAESDDMEEDDQMDVDGGDDKEEKERQAQKYNEASAVGVMSRRTTRKRRREAASKKEQADKAKANDNAKQAAKQKSKVRFYNNILNRACAPYLKTLSEQLTAEPIANMVCDAAFRCNRDQQASVLGNVVLSGGGSCIGPTDQALPDLLREQMESIIHAHTPGWRVKVISPNIPERHIASWLGGSILGSLGGFHEMWITKAEYEEWGSAIVNRKCP</sequence>
<evidence type="ECO:0000256" key="4">
    <source>
        <dbReference type="ARBA" id="ARBA00022840"/>
    </source>
</evidence>
<keyword evidence="9" id="KW-1185">Reference proteome</keyword>
<accession>A0AAD2JL24</accession>
<comment type="similarity">
    <text evidence="1 6">Belongs to the actin family.</text>
</comment>
<dbReference type="PANTHER" id="PTHR11937">
    <property type="entry name" value="ACTIN"/>
    <property type="match status" value="1"/>
</dbReference>
<keyword evidence="4" id="KW-0067">ATP-binding</keyword>
<feature type="region of interest" description="Disordered" evidence="7">
    <location>
        <begin position="377"/>
        <end position="491"/>
    </location>
</feature>
<dbReference type="InterPro" id="IPR043129">
    <property type="entry name" value="ATPase_NBD"/>
</dbReference>
<proteinExistence type="inferred from homology"/>